<evidence type="ECO:0000256" key="2">
    <source>
        <dbReference type="SAM" id="SignalP"/>
    </source>
</evidence>
<protein>
    <recommendedName>
        <fullName evidence="5">Signal peptidase</fullName>
    </recommendedName>
</protein>
<reference evidence="3 4" key="1">
    <citation type="submission" date="2021-04" db="EMBL/GenBank/DDBJ databases">
        <title>Description of novel Flavobacterium sp. F-328.</title>
        <authorList>
            <person name="Saticioglu I.B."/>
        </authorList>
    </citation>
    <scope>NUCLEOTIDE SEQUENCE [LARGE SCALE GENOMIC DNA]</scope>
    <source>
        <strain evidence="3 4">F-328</strain>
    </source>
</reference>
<comment type="caution">
    <text evidence="3">The sequence shown here is derived from an EMBL/GenBank/DDBJ whole genome shotgun (WGS) entry which is preliminary data.</text>
</comment>
<name>A0ABS5D2P0_9FLAO</name>
<keyword evidence="1" id="KW-1133">Transmembrane helix</keyword>
<organism evidence="3 4">
    <name type="scientific">Flavobacterium erciyesense</name>
    <dbReference type="NCBI Taxonomy" id="2825842"/>
    <lineage>
        <taxon>Bacteria</taxon>
        <taxon>Pseudomonadati</taxon>
        <taxon>Bacteroidota</taxon>
        <taxon>Flavobacteriia</taxon>
        <taxon>Flavobacteriales</taxon>
        <taxon>Flavobacteriaceae</taxon>
        <taxon>Flavobacterium</taxon>
    </lineage>
</organism>
<dbReference type="Proteomes" id="UP000679008">
    <property type="component" value="Unassembled WGS sequence"/>
</dbReference>
<evidence type="ECO:0000256" key="1">
    <source>
        <dbReference type="SAM" id="Phobius"/>
    </source>
</evidence>
<evidence type="ECO:0000313" key="3">
    <source>
        <dbReference type="EMBL" id="MBQ0908264.1"/>
    </source>
</evidence>
<evidence type="ECO:0000313" key="4">
    <source>
        <dbReference type="Proteomes" id="UP000679008"/>
    </source>
</evidence>
<sequence>MRYKLFTTYCTIFFLLSSMVMFAVPGDESENGDLEGPEPTAAPINSKLFILIIAGILYAYFHFSKKENQAHSN</sequence>
<feature type="signal peptide" evidence="2">
    <location>
        <begin position="1"/>
        <end position="23"/>
    </location>
</feature>
<dbReference type="EMBL" id="JAGPXB010000004">
    <property type="protein sequence ID" value="MBQ0908264.1"/>
    <property type="molecule type" value="Genomic_DNA"/>
</dbReference>
<feature type="transmembrane region" description="Helical" evidence="1">
    <location>
        <begin position="46"/>
        <end position="63"/>
    </location>
</feature>
<keyword evidence="1" id="KW-0472">Membrane</keyword>
<keyword evidence="2" id="KW-0732">Signal</keyword>
<evidence type="ECO:0008006" key="5">
    <source>
        <dbReference type="Google" id="ProtNLM"/>
    </source>
</evidence>
<gene>
    <name evidence="3" type="ORF">KBJ98_06070</name>
</gene>
<proteinExistence type="predicted"/>
<dbReference type="RefSeq" id="WP_210788754.1">
    <property type="nucleotide sequence ID" value="NZ_JAGPXB010000004.1"/>
</dbReference>
<keyword evidence="1" id="KW-0812">Transmembrane</keyword>
<accession>A0ABS5D2P0</accession>
<feature type="chain" id="PRO_5046307475" description="Signal peptidase" evidence="2">
    <location>
        <begin position="24"/>
        <end position="73"/>
    </location>
</feature>
<keyword evidence="4" id="KW-1185">Reference proteome</keyword>